<name>A0A1H3HE06_9FLAO</name>
<feature type="transmembrane region" description="Helical" evidence="1">
    <location>
        <begin position="7"/>
        <end position="24"/>
    </location>
</feature>
<keyword evidence="1" id="KW-0472">Membrane</keyword>
<feature type="transmembrane region" description="Helical" evidence="1">
    <location>
        <begin position="30"/>
        <end position="48"/>
    </location>
</feature>
<keyword evidence="1" id="KW-0812">Transmembrane</keyword>
<evidence type="ECO:0000256" key="1">
    <source>
        <dbReference type="SAM" id="Phobius"/>
    </source>
</evidence>
<accession>A0A1H3HE06</accession>
<dbReference type="STRING" id="762486.SAMN05444411_1334"/>
<sequence>MKRLNLIQIIGIILTIIFSVSAIFVENDNIDTILGAMTAIGVSMIILGKMKINTNKK</sequence>
<gene>
    <name evidence="2" type="ORF">SAMN05444411_1334</name>
</gene>
<evidence type="ECO:0000313" key="3">
    <source>
        <dbReference type="Proteomes" id="UP000199595"/>
    </source>
</evidence>
<reference evidence="2 3" key="1">
    <citation type="submission" date="2016-10" db="EMBL/GenBank/DDBJ databases">
        <authorList>
            <person name="de Groot N.N."/>
        </authorList>
    </citation>
    <scope>NUCLEOTIDE SEQUENCE [LARGE SCALE GENOMIC DNA]</scope>
    <source>
        <strain evidence="2 3">DSM 24956</strain>
    </source>
</reference>
<dbReference type="Proteomes" id="UP000199595">
    <property type="component" value="Unassembled WGS sequence"/>
</dbReference>
<keyword evidence="3" id="KW-1185">Reference proteome</keyword>
<protein>
    <submittedName>
        <fullName evidence="2">Uncharacterized protein</fullName>
    </submittedName>
</protein>
<organism evidence="2 3">
    <name type="scientific">Lutibacter oricola</name>
    <dbReference type="NCBI Taxonomy" id="762486"/>
    <lineage>
        <taxon>Bacteria</taxon>
        <taxon>Pseudomonadati</taxon>
        <taxon>Bacteroidota</taxon>
        <taxon>Flavobacteriia</taxon>
        <taxon>Flavobacteriales</taxon>
        <taxon>Flavobacteriaceae</taxon>
        <taxon>Lutibacter</taxon>
    </lineage>
</organism>
<dbReference type="AlphaFoldDB" id="A0A1H3HE06"/>
<dbReference type="EMBL" id="FNNJ01000033">
    <property type="protein sequence ID" value="SDY13088.1"/>
    <property type="molecule type" value="Genomic_DNA"/>
</dbReference>
<keyword evidence="1" id="KW-1133">Transmembrane helix</keyword>
<dbReference type="RefSeq" id="WP_175454832.1">
    <property type="nucleotide sequence ID" value="NZ_FNNJ01000033.1"/>
</dbReference>
<evidence type="ECO:0000313" key="2">
    <source>
        <dbReference type="EMBL" id="SDY13088.1"/>
    </source>
</evidence>
<proteinExistence type="predicted"/>